<protein>
    <submittedName>
        <fullName evidence="1">Uncharacterized protein</fullName>
    </submittedName>
</protein>
<evidence type="ECO:0000313" key="2">
    <source>
        <dbReference type="Proteomes" id="UP000601435"/>
    </source>
</evidence>
<evidence type="ECO:0000313" key="1">
    <source>
        <dbReference type="EMBL" id="CAE7588516.1"/>
    </source>
</evidence>
<proteinExistence type="predicted"/>
<sequence length="137" mass="15710">MFKSQQKLKLTSADAIYCFVSGHCNNTQVTEKTTMQEAEGICNKLYGQRWTELGWKDYMAVLARALEVATKHHIPKEWNFTGWGSLVKIARHEAGISAMTACAMGNFQCDVTYCQMNYCHNDRFRAKFGNFSWSYPD</sequence>
<dbReference type="Proteomes" id="UP000601435">
    <property type="component" value="Unassembled WGS sequence"/>
</dbReference>
<reference evidence="1" key="1">
    <citation type="submission" date="2021-02" db="EMBL/GenBank/DDBJ databases">
        <authorList>
            <person name="Dougan E. K."/>
            <person name="Rhodes N."/>
            <person name="Thang M."/>
            <person name="Chan C."/>
        </authorList>
    </citation>
    <scope>NUCLEOTIDE SEQUENCE</scope>
</reference>
<accession>A0A812USZ5</accession>
<dbReference type="EMBL" id="CAJNJA010027909">
    <property type="protein sequence ID" value="CAE7588516.1"/>
    <property type="molecule type" value="Genomic_DNA"/>
</dbReference>
<dbReference type="OrthoDB" id="430599at2759"/>
<name>A0A812USZ5_9DINO</name>
<keyword evidence="2" id="KW-1185">Reference proteome</keyword>
<comment type="caution">
    <text evidence="1">The sequence shown here is derived from an EMBL/GenBank/DDBJ whole genome shotgun (WGS) entry which is preliminary data.</text>
</comment>
<dbReference type="AlphaFoldDB" id="A0A812USZ5"/>
<organism evidence="1 2">
    <name type="scientific">Symbiodinium necroappetens</name>
    <dbReference type="NCBI Taxonomy" id="1628268"/>
    <lineage>
        <taxon>Eukaryota</taxon>
        <taxon>Sar</taxon>
        <taxon>Alveolata</taxon>
        <taxon>Dinophyceae</taxon>
        <taxon>Suessiales</taxon>
        <taxon>Symbiodiniaceae</taxon>
        <taxon>Symbiodinium</taxon>
    </lineage>
</organism>
<gene>
    <name evidence="1" type="ORF">SNEC2469_LOCUS17010</name>
</gene>